<reference evidence="3 4" key="1">
    <citation type="submission" date="2022-07" db="EMBL/GenBank/DDBJ databases">
        <title>Genome-wide signatures of adaptation to extreme environments.</title>
        <authorList>
            <person name="Cho C.H."/>
            <person name="Yoon H.S."/>
        </authorList>
    </citation>
    <scope>NUCLEOTIDE SEQUENCE [LARGE SCALE GENOMIC DNA]</scope>
    <source>
        <strain evidence="3 4">DBV 063 E5</strain>
    </source>
</reference>
<dbReference type="Pfam" id="PF00155">
    <property type="entry name" value="Aminotran_1_2"/>
    <property type="match status" value="1"/>
</dbReference>
<evidence type="ECO:0000259" key="2">
    <source>
        <dbReference type="Pfam" id="PF00155"/>
    </source>
</evidence>
<dbReference type="Gene3D" id="3.90.1150.10">
    <property type="entry name" value="Aspartate Aminotransferase, domain 1"/>
    <property type="match status" value="1"/>
</dbReference>
<organism evidence="3 4">
    <name type="scientific">Cyanidium caldarium</name>
    <name type="common">Red alga</name>
    <dbReference type="NCBI Taxonomy" id="2771"/>
    <lineage>
        <taxon>Eukaryota</taxon>
        <taxon>Rhodophyta</taxon>
        <taxon>Bangiophyceae</taxon>
        <taxon>Cyanidiales</taxon>
        <taxon>Cyanidiaceae</taxon>
        <taxon>Cyanidium</taxon>
    </lineage>
</organism>
<dbReference type="InterPro" id="IPR015421">
    <property type="entry name" value="PyrdxlP-dep_Trfase_major"/>
</dbReference>
<dbReference type="InterPro" id="IPR015422">
    <property type="entry name" value="PyrdxlP-dep_Trfase_small"/>
</dbReference>
<feature type="region of interest" description="Disordered" evidence="1">
    <location>
        <begin position="385"/>
        <end position="408"/>
    </location>
</feature>
<dbReference type="CDD" id="cd00609">
    <property type="entry name" value="AAT_like"/>
    <property type="match status" value="1"/>
</dbReference>
<feature type="region of interest" description="Disordered" evidence="1">
    <location>
        <begin position="1"/>
        <end position="25"/>
    </location>
</feature>
<dbReference type="Proteomes" id="UP001301350">
    <property type="component" value="Unassembled WGS sequence"/>
</dbReference>
<comment type="caution">
    <text evidence="3">The sequence shown here is derived from an EMBL/GenBank/DDBJ whole genome shotgun (WGS) entry which is preliminary data.</text>
</comment>
<evidence type="ECO:0000256" key="1">
    <source>
        <dbReference type="SAM" id="MobiDB-lite"/>
    </source>
</evidence>
<evidence type="ECO:0000313" key="3">
    <source>
        <dbReference type="EMBL" id="KAK4536989.1"/>
    </source>
</evidence>
<dbReference type="Gene3D" id="3.40.640.10">
    <property type="entry name" value="Type I PLP-dependent aspartate aminotransferase-like (Major domain)"/>
    <property type="match status" value="1"/>
</dbReference>
<dbReference type="AlphaFoldDB" id="A0AAV9IY07"/>
<dbReference type="GO" id="GO:0030170">
    <property type="term" value="F:pyridoxal phosphate binding"/>
    <property type="evidence" value="ECO:0007669"/>
    <property type="project" value="InterPro"/>
</dbReference>
<dbReference type="PANTHER" id="PTHR43799">
    <property type="entry name" value="AMINOTRANSFERASE, PUTATIVE-RELATED"/>
    <property type="match status" value="1"/>
</dbReference>
<name>A0AAV9IY07_CYACA</name>
<feature type="domain" description="Aminotransferase class I/classII large" evidence="2">
    <location>
        <begin position="55"/>
        <end position="367"/>
    </location>
</feature>
<dbReference type="PANTHER" id="PTHR43799:SF1">
    <property type="entry name" value="ASPARTATE AMINOTRANSFERASE"/>
    <property type="match status" value="1"/>
</dbReference>
<dbReference type="InterPro" id="IPR004839">
    <property type="entry name" value="Aminotransferase_I/II_large"/>
</dbReference>
<evidence type="ECO:0000313" key="4">
    <source>
        <dbReference type="Proteomes" id="UP001301350"/>
    </source>
</evidence>
<protein>
    <recommendedName>
        <fullName evidence="2">Aminotransferase class I/classII large domain-containing protein</fullName>
    </recommendedName>
</protein>
<keyword evidence="4" id="KW-1185">Reference proteome</keyword>
<gene>
    <name evidence="3" type="ORF">CDCA_CDCA10G3014</name>
</gene>
<dbReference type="EMBL" id="JANCYW010000010">
    <property type="protein sequence ID" value="KAK4536989.1"/>
    <property type="molecule type" value="Genomic_DNA"/>
</dbReference>
<sequence>MTGTSPSPALSSAAKLGGGAWDTDTQEVHGGQTWQLCGDAFVEDFSVTTNALGAPAAALTAVRDALDRVHHYPPADCAKALAHLSEFMGKWPTDQLLLGNGASEFIDLVMRVATREGGGAYRAGPFEAAYREYDRAATAADRPTYSWHQVQRGLPDGHRIGVTVIIHPNSPTGDFTPLDQLEAWIRQRQPCEAADAVFVIDESFMPFCGPDWRRHSALELVARYPERVLVIHSWTKLWSCPGLRLGSVAASRAWIRTLKRLQTPWSCNTLAQAFCAAAAKDKAYMQSTWQLLPPWKRRQEQLLRAFPLRWAVNESSPVWVPWVYVDCGGELVAERAHDAALRAGCPVRWCRSFGRPQCLRLGVRSPEHQDVLMAAWRREFAPDGVEEVDERHRPGDDDVDSGRVSLTG</sequence>
<dbReference type="SUPFAM" id="SSF53383">
    <property type="entry name" value="PLP-dependent transferases"/>
    <property type="match status" value="1"/>
</dbReference>
<proteinExistence type="predicted"/>
<accession>A0AAV9IY07</accession>
<feature type="compositionally biased region" description="Low complexity" evidence="1">
    <location>
        <begin position="1"/>
        <end position="15"/>
    </location>
</feature>
<dbReference type="InterPro" id="IPR015424">
    <property type="entry name" value="PyrdxlP-dep_Trfase"/>
</dbReference>